<evidence type="ECO:0000313" key="8">
    <source>
        <dbReference type="Proteomes" id="UP000222788"/>
    </source>
</evidence>
<accession>A0A2C5X7U1</accession>
<feature type="domain" description="MARVEL" evidence="6">
    <location>
        <begin position="7"/>
        <end position="132"/>
    </location>
</feature>
<evidence type="ECO:0000256" key="1">
    <source>
        <dbReference type="ARBA" id="ARBA00004141"/>
    </source>
</evidence>
<dbReference type="Proteomes" id="UP000222788">
    <property type="component" value="Unassembled WGS sequence"/>
</dbReference>
<evidence type="ECO:0000256" key="3">
    <source>
        <dbReference type="ARBA" id="ARBA00022989"/>
    </source>
</evidence>
<reference evidence="7 8" key="1">
    <citation type="journal article" date="2013" name="Fungal Biol.">
        <title>Analysis of microsatellite markers in the genome of the plant pathogen Ceratocystis fimbriata.</title>
        <authorList>
            <person name="Simpson M.C."/>
            <person name="Wilken P.M."/>
            <person name="Coetzee M.P."/>
            <person name="Wingfield M.J."/>
            <person name="Wingfield B.D."/>
        </authorList>
    </citation>
    <scope>NUCLEOTIDE SEQUENCE [LARGE SCALE GENOMIC DNA]</scope>
    <source>
        <strain evidence="7 8">CBS 114723</strain>
    </source>
</reference>
<dbReference type="EMBL" id="APWK03000039">
    <property type="protein sequence ID" value="PHH53712.1"/>
    <property type="molecule type" value="Genomic_DNA"/>
</dbReference>
<dbReference type="Pfam" id="PF01284">
    <property type="entry name" value="MARVEL"/>
    <property type="match status" value="1"/>
</dbReference>
<keyword evidence="3 5" id="KW-1133">Transmembrane helix</keyword>
<dbReference type="InterPro" id="IPR008253">
    <property type="entry name" value="Marvel"/>
</dbReference>
<evidence type="ECO:0000259" key="6">
    <source>
        <dbReference type="Pfam" id="PF01284"/>
    </source>
</evidence>
<dbReference type="OrthoDB" id="2117453at2759"/>
<proteinExistence type="predicted"/>
<feature type="transmembrane region" description="Helical" evidence="5">
    <location>
        <begin position="85"/>
        <end position="109"/>
    </location>
</feature>
<comment type="subcellular location">
    <subcellularLocation>
        <location evidence="1">Membrane</location>
        <topology evidence="1">Multi-pass membrane protein</topology>
    </subcellularLocation>
</comment>
<evidence type="ECO:0000256" key="2">
    <source>
        <dbReference type="ARBA" id="ARBA00022692"/>
    </source>
</evidence>
<sequence>MAPSIVSLALRGLQAVLALVVLILAMVVSQFYNTRTEFSAPSQVNFLIFVPLFSFLSLVYLEVLPRMAPQLLYPFISFTVEGLNAVFYFSGFTALSVFISRLSFCLGSICTTARMAAVCGGIEFVLWTVTMAVSSQAAFGWKWRSQRKRLAAEPPSVVAMTQA</sequence>
<protein>
    <recommendedName>
        <fullName evidence="6">MARVEL domain-containing protein</fullName>
    </recommendedName>
</protein>
<feature type="transmembrane region" description="Helical" evidence="5">
    <location>
        <begin position="44"/>
        <end position="64"/>
    </location>
</feature>
<gene>
    <name evidence="7" type="ORF">CFIMG_005261RA</name>
</gene>
<evidence type="ECO:0000256" key="4">
    <source>
        <dbReference type="ARBA" id="ARBA00023136"/>
    </source>
</evidence>
<feature type="transmembrane region" description="Helical" evidence="5">
    <location>
        <begin position="115"/>
        <end position="139"/>
    </location>
</feature>
<dbReference type="STRING" id="1035309.A0A2C5X7U1"/>
<comment type="caution">
    <text evidence="7">The sequence shown here is derived from an EMBL/GenBank/DDBJ whole genome shotgun (WGS) entry which is preliminary data.</text>
</comment>
<evidence type="ECO:0000256" key="5">
    <source>
        <dbReference type="SAM" id="Phobius"/>
    </source>
</evidence>
<keyword evidence="8" id="KW-1185">Reference proteome</keyword>
<reference evidence="7 8" key="2">
    <citation type="journal article" date="2013" name="IMA Fungus">
        <title>IMA Genome-F 1: Ceratocystis fimbriata: Draft nuclear genome sequence for the plant pathogen, Ceratocystis fimbriata.</title>
        <authorList>
            <person name="Wilken P.M."/>
            <person name="Steenkamp E.T."/>
            <person name="Wingfield M.J."/>
            <person name="de Beer Z.W."/>
            <person name="Wingfield B.D."/>
        </authorList>
    </citation>
    <scope>NUCLEOTIDE SEQUENCE [LARGE SCALE GENOMIC DNA]</scope>
    <source>
        <strain evidence="7 8">CBS 114723</strain>
    </source>
</reference>
<feature type="transmembrane region" description="Helical" evidence="5">
    <location>
        <begin position="12"/>
        <end position="32"/>
    </location>
</feature>
<dbReference type="GO" id="GO:0016020">
    <property type="term" value="C:membrane"/>
    <property type="evidence" value="ECO:0007669"/>
    <property type="project" value="UniProtKB-SubCell"/>
</dbReference>
<dbReference type="AlphaFoldDB" id="A0A2C5X7U1"/>
<keyword evidence="4 5" id="KW-0472">Membrane</keyword>
<keyword evidence="2 5" id="KW-0812">Transmembrane</keyword>
<evidence type="ECO:0000313" key="7">
    <source>
        <dbReference type="EMBL" id="PHH53712.1"/>
    </source>
</evidence>
<organism evidence="7 8">
    <name type="scientific">Ceratocystis fimbriata CBS 114723</name>
    <dbReference type="NCBI Taxonomy" id="1035309"/>
    <lineage>
        <taxon>Eukaryota</taxon>
        <taxon>Fungi</taxon>
        <taxon>Dikarya</taxon>
        <taxon>Ascomycota</taxon>
        <taxon>Pezizomycotina</taxon>
        <taxon>Sordariomycetes</taxon>
        <taxon>Hypocreomycetidae</taxon>
        <taxon>Microascales</taxon>
        <taxon>Ceratocystidaceae</taxon>
        <taxon>Ceratocystis</taxon>
    </lineage>
</organism>
<dbReference type="PANTHER" id="PTHR37451:SF5">
    <property type="entry name" value="MARVEL DOMAIN-CONTAINING PROTEIN"/>
    <property type="match status" value="1"/>
</dbReference>
<dbReference type="PANTHER" id="PTHR37451">
    <property type="entry name" value="MARVEL DOMAIN"/>
    <property type="match status" value="1"/>
</dbReference>
<name>A0A2C5X7U1_9PEZI</name>